<feature type="domain" description="SsuA/THI5-like" evidence="2">
    <location>
        <begin position="33"/>
        <end position="245"/>
    </location>
</feature>
<feature type="chain" id="PRO_5009926407" evidence="1">
    <location>
        <begin position="21"/>
        <end position="314"/>
    </location>
</feature>
<evidence type="ECO:0000256" key="1">
    <source>
        <dbReference type="SAM" id="SignalP"/>
    </source>
</evidence>
<dbReference type="EMBL" id="FRCK01000005">
    <property type="protein sequence ID" value="SHM23818.1"/>
    <property type="molecule type" value="Genomic_DNA"/>
</dbReference>
<dbReference type="InterPro" id="IPR027939">
    <property type="entry name" value="NMT1/THI5"/>
</dbReference>
<accession>A0A1M7H612</accession>
<name>A0A1M7H612_9RHOB</name>
<dbReference type="STRING" id="53463.SAMN05444389_105167"/>
<dbReference type="Gene3D" id="3.40.190.10">
    <property type="entry name" value="Periplasmic binding protein-like II"/>
    <property type="match status" value="2"/>
</dbReference>
<dbReference type="Pfam" id="PF09084">
    <property type="entry name" value="NMT1"/>
    <property type="match status" value="1"/>
</dbReference>
<feature type="signal peptide" evidence="1">
    <location>
        <begin position="1"/>
        <end position="20"/>
    </location>
</feature>
<keyword evidence="1" id="KW-0732">Signal</keyword>
<dbReference type="RefSeq" id="WP_073066052.1">
    <property type="nucleotide sequence ID" value="NZ_FRCK01000005.1"/>
</dbReference>
<dbReference type="CDD" id="cd13651">
    <property type="entry name" value="PBP2_ThiY"/>
    <property type="match status" value="1"/>
</dbReference>
<evidence type="ECO:0000313" key="4">
    <source>
        <dbReference type="Proteomes" id="UP000184444"/>
    </source>
</evidence>
<dbReference type="Proteomes" id="UP000184444">
    <property type="component" value="Unassembled WGS sequence"/>
</dbReference>
<evidence type="ECO:0000259" key="2">
    <source>
        <dbReference type="Pfam" id="PF09084"/>
    </source>
</evidence>
<evidence type="ECO:0000313" key="3">
    <source>
        <dbReference type="EMBL" id="SHM23818.1"/>
    </source>
</evidence>
<dbReference type="InterPro" id="IPR015168">
    <property type="entry name" value="SsuA/THI5"/>
</dbReference>
<reference evidence="4" key="1">
    <citation type="submission" date="2016-11" db="EMBL/GenBank/DDBJ databases">
        <authorList>
            <person name="Varghese N."/>
            <person name="Submissions S."/>
        </authorList>
    </citation>
    <scope>NUCLEOTIDE SEQUENCE [LARGE SCALE GENOMIC DNA]</scope>
    <source>
        <strain evidence="4">DSM 6637</strain>
    </source>
</reference>
<dbReference type="PANTHER" id="PTHR31528">
    <property type="entry name" value="4-AMINO-5-HYDROXYMETHYL-2-METHYLPYRIMIDINE PHOSPHATE SYNTHASE THI11-RELATED"/>
    <property type="match status" value="1"/>
</dbReference>
<dbReference type="OrthoDB" id="5348911at2"/>
<gene>
    <name evidence="3" type="ORF">SAMN05444389_105167</name>
</gene>
<sequence length="314" mass="33785">MRHLLAAALLALAPALPAQAADKMTLVLDWFVNPDHAPIVLAAEQGYFTDAGLEVEIIAPADPADPPKLVAAGSADLAITYQPQLHLQVHEGLPLVRVGTLVGTPLNCLMVRADGPVATLADLRGRRIGYSVAGVEQALVSALLAQAGLTLGDVEMVNVNWALTPALMSGQVDATIGGYRNFELTQMRLAGGEGRCFFLEEEGLPAYDELIYVANADSVDRDRINRFLGAVERATQFMLNHPEEAREIFAAHARDLSDELNTAAWADTFGRFAISPAALDHGRYARFEAFLHDNGLVPEIWPVAKFAIDPGAEE</sequence>
<proteinExistence type="predicted"/>
<keyword evidence="4" id="KW-1185">Reference proteome</keyword>
<dbReference type="SUPFAM" id="SSF53850">
    <property type="entry name" value="Periplasmic binding protein-like II"/>
    <property type="match status" value="1"/>
</dbReference>
<protein>
    <submittedName>
        <fullName evidence="3">Putative hydroxymethylpyrimidine transport system substrate-binding protein</fullName>
    </submittedName>
</protein>
<dbReference type="PANTHER" id="PTHR31528:SF3">
    <property type="entry name" value="THIAMINE BIOSYNTHESIS PROTEIN HI_0357-RELATED"/>
    <property type="match status" value="1"/>
</dbReference>
<organism evidence="3 4">
    <name type="scientific">Paracoccus solventivorans</name>
    <dbReference type="NCBI Taxonomy" id="53463"/>
    <lineage>
        <taxon>Bacteria</taxon>
        <taxon>Pseudomonadati</taxon>
        <taxon>Pseudomonadota</taxon>
        <taxon>Alphaproteobacteria</taxon>
        <taxon>Rhodobacterales</taxon>
        <taxon>Paracoccaceae</taxon>
        <taxon>Paracoccus</taxon>
    </lineage>
</organism>
<dbReference type="GO" id="GO:0009228">
    <property type="term" value="P:thiamine biosynthetic process"/>
    <property type="evidence" value="ECO:0007669"/>
    <property type="project" value="InterPro"/>
</dbReference>
<dbReference type="AlphaFoldDB" id="A0A1M7H612"/>